<sequence length="521" mass="61731">MNPIVDQTPKEKDNMPNKKYSEVESYFKEHFFDEFKNIKGVEEKKDKQDNVKKIETLFNVQLPPDLKAFIQFIDKYDFSKAKTPSPIQFWDFNQFPIPSQQTNIFENILENKLYLIMAFTNSIFIGSDISGNTYFATVDKKFSEIIVYSPESDEIRFVADSIQSFLYLNHLEMLLDAGLKGKNIQYENIQRKDIENLDFIKDIKNKFNLISKNVNLKDKNLDIITDIDESLPFISGINPKCLPKSNIVDLYKRSRWIINFLQDPSSLEDENLSIQKKYIFNKEMQNSSNADLVTIKIYWLWRLYLLDEYEEFKKLMLKTKKDKAIIVSHTALFLEKLAENDSPENPNNFAAFKEKSTWKNKKNLMGIFQKQTEKAFFSTEKDKQNQQTWDRLCYEYYKQQNWEKMLEASLKSLDINPNGYYAWRQKGIAYIGLKMYEEALVALDTAIGYAKELYPKRISKEDFIGPFLNKLDVLAELKNKKEIFPLLKKVFKFSPYYKDEVKKEKSFKYLRETKEFQEITK</sequence>
<gene>
    <name evidence="2" type="ORF">A2290_05000</name>
</gene>
<name>A0A1F4SAS3_UNCSA</name>
<proteinExistence type="predicted"/>
<dbReference type="InterPro" id="IPR018958">
    <property type="entry name" value="Knr4/Smi1-like_dom"/>
</dbReference>
<accession>A0A1F4SAS3</accession>
<organism evidence="2 3">
    <name type="scientific">candidate division WOR-1 bacterium RIFOXYB2_FULL_36_35</name>
    <dbReference type="NCBI Taxonomy" id="1802578"/>
    <lineage>
        <taxon>Bacteria</taxon>
        <taxon>Bacillati</taxon>
        <taxon>Saganbacteria</taxon>
    </lineage>
</organism>
<evidence type="ECO:0000259" key="1">
    <source>
        <dbReference type="Pfam" id="PF09346"/>
    </source>
</evidence>
<evidence type="ECO:0000313" key="3">
    <source>
        <dbReference type="Proteomes" id="UP000177905"/>
    </source>
</evidence>
<dbReference type="Gene3D" id="3.40.1580.10">
    <property type="entry name" value="SMI1/KNR4-like"/>
    <property type="match status" value="1"/>
</dbReference>
<evidence type="ECO:0000313" key="2">
    <source>
        <dbReference type="EMBL" id="OGC16853.1"/>
    </source>
</evidence>
<dbReference type="InterPro" id="IPR037883">
    <property type="entry name" value="Knr4/Smi1-like_sf"/>
</dbReference>
<protein>
    <recommendedName>
        <fullName evidence="1">Knr4/Smi1-like domain-containing protein</fullName>
    </recommendedName>
</protein>
<dbReference type="InterPro" id="IPR011990">
    <property type="entry name" value="TPR-like_helical_dom_sf"/>
</dbReference>
<dbReference type="SUPFAM" id="SSF160631">
    <property type="entry name" value="SMI1/KNR4-like"/>
    <property type="match status" value="1"/>
</dbReference>
<dbReference type="Pfam" id="PF09346">
    <property type="entry name" value="SMI1_KNR4"/>
    <property type="match status" value="1"/>
</dbReference>
<comment type="caution">
    <text evidence="2">The sequence shown here is derived from an EMBL/GenBank/DDBJ whole genome shotgun (WGS) entry which is preliminary data.</text>
</comment>
<dbReference type="Gene3D" id="1.25.40.10">
    <property type="entry name" value="Tetratricopeptide repeat domain"/>
    <property type="match status" value="1"/>
</dbReference>
<dbReference type="SUPFAM" id="SSF48452">
    <property type="entry name" value="TPR-like"/>
    <property type="match status" value="1"/>
</dbReference>
<dbReference type="EMBL" id="MEUA01000001">
    <property type="protein sequence ID" value="OGC16853.1"/>
    <property type="molecule type" value="Genomic_DNA"/>
</dbReference>
<feature type="domain" description="Knr4/Smi1-like" evidence="1">
    <location>
        <begin position="48"/>
        <end position="166"/>
    </location>
</feature>
<reference evidence="2 3" key="1">
    <citation type="journal article" date="2016" name="Nat. Commun.">
        <title>Thousands of microbial genomes shed light on interconnected biogeochemical processes in an aquifer system.</title>
        <authorList>
            <person name="Anantharaman K."/>
            <person name="Brown C.T."/>
            <person name="Hug L.A."/>
            <person name="Sharon I."/>
            <person name="Castelle C.J."/>
            <person name="Probst A.J."/>
            <person name="Thomas B.C."/>
            <person name="Singh A."/>
            <person name="Wilkins M.J."/>
            <person name="Karaoz U."/>
            <person name="Brodie E.L."/>
            <person name="Williams K.H."/>
            <person name="Hubbard S.S."/>
            <person name="Banfield J.F."/>
        </authorList>
    </citation>
    <scope>NUCLEOTIDE SEQUENCE [LARGE SCALE GENOMIC DNA]</scope>
</reference>
<dbReference type="Proteomes" id="UP000177905">
    <property type="component" value="Unassembled WGS sequence"/>
</dbReference>
<dbReference type="AlphaFoldDB" id="A0A1F4SAS3"/>